<evidence type="ECO:0000313" key="2">
    <source>
        <dbReference type="EMBL" id="SFB30797.1"/>
    </source>
</evidence>
<evidence type="ECO:0000313" key="3">
    <source>
        <dbReference type="Proteomes" id="UP000198619"/>
    </source>
</evidence>
<name>A0A1I0ZZ05_9CLOT</name>
<organism evidence="2 3">
    <name type="scientific">Clostridium frigidicarnis</name>
    <dbReference type="NCBI Taxonomy" id="84698"/>
    <lineage>
        <taxon>Bacteria</taxon>
        <taxon>Bacillati</taxon>
        <taxon>Bacillota</taxon>
        <taxon>Clostridia</taxon>
        <taxon>Eubacteriales</taxon>
        <taxon>Clostridiaceae</taxon>
        <taxon>Clostridium</taxon>
    </lineage>
</organism>
<dbReference type="EMBL" id="FOKI01000027">
    <property type="protein sequence ID" value="SFB30797.1"/>
    <property type="molecule type" value="Genomic_DNA"/>
</dbReference>
<feature type="chain" id="PRO_5038359846" evidence="1">
    <location>
        <begin position="29"/>
        <end position="71"/>
    </location>
</feature>
<gene>
    <name evidence="2" type="ORF">SAMN04488528_102742</name>
</gene>
<proteinExistence type="predicted"/>
<dbReference type="RefSeq" id="WP_090042394.1">
    <property type="nucleotide sequence ID" value="NZ_FOKI01000027.1"/>
</dbReference>
<keyword evidence="1" id="KW-0732">Signal</keyword>
<accession>A0A1I0ZZ05</accession>
<dbReference type="Proteomes" id="UP000198619">
    <property type="component" value="Unassembled WGS sequence"/>
</dbReference>
<evidence type="ECO:0000256" key="1">
    <source>
        <dbReference type="SAM" id="SignalP"/>
    </source>
</evidence>
<dbReference type="AlphaFoldDB" id="A0A1I0ZZ05"/>
<dbReference type="STRING" id="84698.SAMN04488528_102742"/>
<dbReference type="OrthoDB" id="1913129at2"/>
<keyword evidence="3" id="KW-1185">Reference proteome</keyword>
<sequence>MKKGKFFKKVSLFLFALTTLCIVGGAGANIKTAIARPVCTCPSPDIETVYHENGFTRYHCRNCGWFYDFKY</sequence>
<feature type="signal peptide" evidence="1">
    <location>
        <begin position="1"/>
        <end position="28"/>
    </location>
</feature>
<reference evidence="2 3" key="1">
    <citation type="submission" date="2016-10" db="EMBL/GenBank/DDBJ databases">
        <authorList>
            <person name="de Groot N.N."/>
        </authorList>
    </citation>
    <scope>NUCLEOTIDE SEQUENCE [LARGE SCALE GENOMIC DNA]</scope>
    <source>
        <strain evidence="2 3">DSM 12271</strain>
    </source>
</reference>
<protein>
    <submittedName>
        <fullName evidence="2">Uncharacterized protein</fullName>
    </submittedName>
</protein>